<keyword evidence="5" id="KW-1185">Reference proteome</keyword>
<evidence type="ECO:0000256" key="1">
    <source>
        <dbReference type="SAM" id="MobiDB-lite"/>
    </source>
</evidence>
<keyword evidence="2" id="KW-1133">Transmembrane helix</keyword>
<dbReference type="Pfam" id="PF24867">
    <property type="entry name" value="DUF7733"/>
    <property type="match status" value="1"/>
</dbReference>
<protein>
    <recommendedName>
        <fullName evidence="3">DUF7733 domain-containing protein</fullName>
    </recommendedName>
</protein>
<sequence length="117" mass="12658">MPGVLLAMAPDHPVATGENPERKPLHQPQLQPQQQSEAGSIMGSLRVIELQLVVFIMVFSISGLVPLIDLVFPAFASAYVIGLSRFAFPSHSYVSTTRKRFSMTASSLGSMWSSGLP</sequence>
<evidence type="ECO:0000313" key="5">
    <source>
        <dbReference type="Proteomes" id="UP001396334"/>
    </source>
</evidence>
<comment type="caution">
    <text evidence="4">The sequence shown here is derived from an EMBL/GenBank/DDBJ whole genome shotgun (WGS) entry which is preliminary data.</text>
</comment>
<reference evidence="4 5" key="1">
    <citation type="journal article" date="2024" name="G3 (Bethesda)">
        <title>Genome assembly of Hibiscus sabdariffa L. provides insights into metabolisms of medicinal natural products.</title>
        <authorList>
            <person name="Kim T."/>
        </authorList>
    </citation>
    <scope>NUCLEOTIDE SEQUENCE [LARGE SCALE GENOMIC DNA]</scope>
    <source>
        <strain evidence="4">TK-2024</strain>
        <tissue evidence="4">Old leaves</tissue>
    </source>
</reference>
<keyword evidence="2" id="KW-0812">Transmembrane</keyword>
<evidence type="ECO:0000256" key="2">
    <source>
        <dbReference type="SAM" id="Phobius"/>
    </source>
</evidence>
<gene>
    <name evidence="4" type="ORF">V6N11_063087</name>
</gene>
<dbReference type="InterPro" id="IPR056635">
    <property type="entry name" value="DUF7733"/>
</dbReference>
<dbReference type="EMBL" id="JBBPBN010000258">
    <property type="protein sequence ID" value="KAK8491598.1"/>
    <property type="molecule type" value="Genomic_DNA"/>
</dbReference>
<evidence type="ECO:0000313" key="4">
    <source>
        <dbReference type="EMBL" id="KAK8491598.1"/>
    </source>
</evidence>
<proteinExistence type="predicted"/>
<dbReference type="PANTHER" id="PTHR33829">
    <property type="entry name" value="OSJNBA0044M19.10 PROTEIN"/>
    <property type="match status" value="1"/>
</dbReference>
<name>A0ABR2AFI9_9ROSI</name>
<keyword evidence="2" id="KW-0472">Membrane</keyword>
<feature type="domain" description="DUF7733" evidence="3">
    <location>
        <begin position="45"/>
        <end position="100"/>
    </location>
</feature>
<dbReference type="PANTHER" id="PTHR33829:SF2">
    <property type="entry name" value="OS04G0386700 PROTEIN"/>
    <property type="match status" value="1"/>
</dbReference>
<dbReference type="Proteomes" id="UP001396334">
    <property type="component" value="Unassembled WGS sequence"/>
</dbReference>
<evidence type="ECO:0000259" key="3">
    <source>
        <dbReference type="Pfam" id="PF24867"/>
    </source>
</evidence>
<feature type="region of interest" description="Disordered" evidence="1">
    <location>
        <begin position="10"/>
        <end position="37"/>
    </location>
</feature>
<feature type="transmembrane region" description="Helical" evidence="2">
    <location>
        <begin position="50"/>
        <end position="68"/>
    </location>
</feature>
<organism evidence="4 5">
    <name type="scientific">Hibiscus sabdariffa</name>
    <name type="common">roselle</name>
    <dbReference type="NCBI Taxonomy" id="183260"/>
    <lineage>
        <taxon>Eukaryota</taxon>
        <taxon>Viridiplantae</taxon>
        <taxon>Streptophyta</taxon>
        <taxon>Embryophyta</taxon>
        <taxon>Tracheophyta</taxon>
        <taxon>Spermatophyta</taxon>
        <taxon>Magnoliopsida</taxon>
        <taxon>eudicotyledons</taxon>
        <taxon>Gunneridae</taxon>
        <taxon>Pentapetalae</taxon>
        <taxon>rosids</taxon>
        <taxon>malvids</taxon>
        <taxon>Malvales</taxon>
        <taxon>Malvaceae</taxon>
        <taxon>Malvoideae</taxon>
        <taxon>Hibiscus</taxon>
    </lineage>
</organism>
<accession>A0ABR2AFI9</accession>
<feature type="compositionally biased region" description="Low complexity" evidence="1">
    <location>
        <begin position="26"/>
        <end position="35"/>
    </location>
</feature>